<accession>A0ABV7LX61</accession>
<keyword evidence="7" id="KW-1185">Reference proteome</keyword>
<feature type="transmembrane region" description="Helical" evidence="5">
    <location>
        <begin position="125"/>
        <end position="144"/>
    </location>
</feature>
<dbReference type="PANTHER" id="PTHR10283">
    <property type="entry name" value="SOLUTE CARRIER FAMILY 13 MEMBER"/>
    <property type="match status" value="1"/>
</dbReference>
<evidence type="ECO:0000256" key="3">
    <source>
        <dbReference type="ARBA" id="ARBA00022989"/>
    </source>
</evidence>
<evidence type="ECO:0000256" key="5">
    <source>
        <dbReference type="SAM" id="Phobius"/>
    </source>
</evidence>
<feature type="transmembrane region" description="Helical" evidence="5">
    <location>
        <begin position="436"/>
        <end position="459"/>
    </location>
</feature>
<protein>
    <submittedName>
        <fullName evidence="6">SLC13 family permease</fullName>
    </submittedName>
</protein>
<evidence type="ECO:0000313" key="6">
    <source>
        <dbReference type="EMBL" id="MFC3290628.1"/>
    </source>
</evidence>
<evidence type="ECO:0000313" key="7">
    <source>
        <dbReference type="Proteomes" id="UP001595640"/>
    </source>
</evidence>
<feature type="transmembrane region" description="Helical" evidence="5">
    <location>
        <begin position="38"/>
        <end position="54"/>
    </location>
</feature>
<feature type="transmembrane region" description="Helical" evidence="5">
    <location>
        <begin position="174"/>
        <end position="192"/>
    </location>
</feature>
<dbReference type="Proteomes" id="UP001595640">
    <property type="component" value="Unassembled WGS sequence"/>
</dbReference>
<feature type="transmembrane region" description="Helical" evidence="5">
    <location>
        <begin position="358"/>
        <end position="384"/>
    </location>
</feature>
<dbReference type="RefSeq" id="WP_051087980.1">
    <property type="nucleotide sequence ID" value="NZ_BMXD01000008.1"/>
</dbReference>
<keyword evidence="3 5" id="KW-1133">Transmembrane helix</keyword>
<comment type="caution">
    <text evidence="6">The sequence shown here is derived from an EMBL/GenBank/DDBJ whole genome shotgun (WGS) entry which is preliminary data.</text>
</comment>
<evidence type="ECO:0000256" key="4">
    <source>
        <dbReference type="ARBA" id="ARBA00023136"/>
    </source>
</evidence>
<feature type="transmembrane region" description="Helical" evidence="5">
    <location>
        <begin position="85"/>
        <end position="104"/>
    </location>
</feature>
<proteinExistence type="predicted"/>
<feature type="transmembrane region" description="Helical" evidence="5">
    <location>
        <begin position="61"/>
        <end position="79"/>
    </location>
</feature>
<dbReference type="EMBL" id="JBHRUH010000003">
    <property type="protein sequence ID" value="MFC3290628.1"/>
    <property type="molecule type" value="Genomic_DNA"/>
</dbReference>
<name>A0ABV7LX61_9GAMM</name>
<comment type="subcellular location">
    <subcellularLocation>
        <location evidence="1">Membrane</location>
        <topology evidence="1">Multi-pass membrane protein</topology>
    </subcellularLocation>
</comment>
<evidence type="ECO:0000256" key="2">
    <source>
        <dbReference type="ARBA" id="ARBA00022692"/>
    </source>
</evidence>
<dbReference type="InterPro" id="IPR001898">
    <property type="entry name" value="SLC13A/DASS"/>
</dbReference>
<reference evidence="7" key="1">
    <citation type="journal article" date="2019" name="Int. J. Syst. Evol. Microbiol.">
        <title>The Global Catalogue of Microorganisms (GCM) 10K type strain sequencing project: providing services to taxonomists for standard genome sequencing and annotation.</title>
        <authorList>
            <consortium name="The Broad Institute Genomics Platform"/>
            <consortium name="The Broad Institute Genome Sequencing Center for Infectious Disease"/>
            <person name="Wu L."/>
            <person name="Ma J."/>
        </authorList>
    </citation>
    <scope>NUCLEOTIDE SEQUENCE [LARGE SCALE GENOMIC DNA]</scope>
    <source>
        <strain evidence="7">KCTC 12847</strain>
    </source>
</reference>
<sequence length="465" mass="48785">MASPSPSLHSSLTVRHGVCLVAILTVLAYLLLGPTEPTLWRASAIIVLSIGLWATGWLPQWLTALVFFTLCTVASVAPTSTIFEGFASAATWLVFSGLVIGAAIHHTGLGNSLANRVGPRISSSYAVAIVGVVTLGLMMAFVMPSGMGRIVLMVPILITLADHLGYAPGRRGRTGIILGGIMGTFLPTYAILPANVPNTVLMGAAEAVLGEPPTYSGYLLLHFPVLGLLKAILLTGLMLKLYPDTAPTPLSHPGPESASLGRREQALSLLIAIAVVLWFTDSWHGISPAWVGMLAALACLFPGTGLMPGKPMQSLNFEPFLYVAGIVSLGALAHDSGLGDHIAAGVLSLLPLSAAPDWQVFGMLSGLAMTLGTMITLPGVPAVLTPLAPELANITGWSANAVYMTQVIGFSTVLLPYQAPPLIVGLLMAKLSLREAARICLIMAAASIVLLWPLDYLWWQLLGQI</sequence>
<gene>
    <name evidence="6" type="ORF">ACFOEI_00930</name>
</gene>
<keyword evidence="2 5" id="KW-0812">Transmembrane</keyword>
<evidence type="ECO:0000256" key="1">
    <source>
        <dbReference type="ARBA" id="ARBA00004141"/>
    </source>
</evidence>
<feature type="transmembrane region" description="Helical" evidence="5">
    <location>
        <begin position="289"/>
        <end position="308"/>
    </location>
</feature>
<feature type="transmembrane region" description="Helical" evidence="5">
    <location>
        <begin position="219"/>
        <end position="239"/>
    </location>
</feature>
<organism evidence="6 7">
    <name type="scientific">Modicisalibacter luteus</name>
    <dbReference type="NCBI Taxonomy" id="453962"/>
    <lineage>
        <taxon>Bacteria</taxon>
        <taxon>Pseudomonadati</taxon>
        <taxon>Pseudomonadota</taxon>
        <taxon>Gammaproteobacteria</taxon>
        <taxon>Oceanospirillales</taxon>
        <taxon>Halomonadaceae</taxon>
        <taxon>Modicisalibacter</taxon>
    </lineage>
</organism>
<feature type="transmembrane region" description="Helical" evidence="5">
    <location>
        <begin position="12"/>
        <end position="32"/>
    </location>
</feature>
<keyword evidence="4 5" id="KW-0472">Membrane</keyword>
<feature type="transmembrane region" description="Helical" evidence="5">
    <location>
        <begin position="396"/>
        <end position="416"/>
    </location>
</feature>
<dbReference type="PANTHER" id="PTHR10283:SF92">
    <property type="entry name" value="LOW-AFFINITY PHOSPHATE TRANSPORTER PHO91"/>
    <property type="match status" value="1"/>
</dbReference>
<dbReference type="Pfam" id="PF00939">
    <property type="entry name" value="Na_sulph_symp"/>
    <property type="match status" value="1"/>
</dbReference>